<reference evidence="10" key="1">
    <citation type="submission" date="2017-06" db="EMBL/GenBank/DDBJ databases">
        <authorList>
            <person name="Varghese N."/>
            <person name="Submissions S."/>
        </authorList>
    </citation>
    <scope>NUCLEOTIDE SEQUENCE [LARGE SCALE GENOMIC DNA]</scope>
    <source>
        <strain evidence="10">CIP 108523</strain>
    </source>
</reference>
<keyword evidence="4 8" id="KW-0547">Nucleotide-binding</keyword>
<dbReference type="CDD" id="cd03109">
    <property type="entry name" value="DTBS"/>
    <property type="match status" value="1"/>
</dbReference>
<evidence type="ECO:0000256" key="7">
    <source>
        <dbReference type="ARBA" id="ARBA00022842"/>
    </source>
</evidence>
<dbReference type="SUPFAM" id="SSF52540">
    <property type="entry name" value="P-loop containing nucleoside triphosphate hydrolases"/>
    <property type="match status" value="1"/>
</dbReference>
<comment type="catalytic activity">
    <reaction evidence="8">
        <text>(7R,8S)-7,8-diammoniononanoate + CO2 + ATP = (4R,5S)-dethiobiotin + ADP + phosphate + 3 H(+)</text>
        <dbReference type="Rhea" id="RHEA:15805"/>
        <dbReference type="ChEBI" id="CHEBI:15378"/>
        <dbReference type="ChEBI" id="CHEBI:16526"/>
        <dbReference type="ChEBI" id="CHEBI:30616"/>
        <dbReference type="ChEBI" id="CHEBI:43474"/>
        <dbReference type="ChEBI" id="CHEBI:149469"/>
        <dbReference type="ChEBI" id="CHEBI:149473"/>
        <dbReference type="ChEBI" id="CHEBI:456216"/>
        <dbReference type="EC" id="6.3.3.3"/>
    </reaction>
</comment>
<evidence type="ECO:0000256" key="4">
    <source>
        <dbReference type="ARBA" id="ARBA00022741"/>
    </source>
</evidence>
<comment type="similarity">
    <text evidence="8">Belongs to the dethiobiotin synthetase family.</text>
</comment>
<feature type="binding site" evidence="8">
    <location>
        <begin position="206"/>
        <end position="208"/>
    </location>
    <ligand>
        <name>ATP</name>
        <dbReference type="ChEBI" id="CHEBI:30616"/>
    </ligand>
</feature>
<dbReference type="GO" id="GO:0042803">
    <property type="term" value="F:protein homodimerization activity"/>
    <property type="evidence" value="ECO:0007669"/>
    <property type="project" value="UniProtKB-ARBA"/>
</dbReference>
<evidence type="ECO:0000256" key="8">
    <source>
        <dbReference type="HAMAP-Rule" id="MF_00336"/>
    </source>
</evidence>
<dbReference type="PANTHER" id="PTHR43210:SF5">
    <property type="entry name" value="DETHIOBIOTIN SYNTHETASE"/>
    <property type="match status" value="1"/>
</dbReference>
<dbReference type="AlphaFoldDB" id="A0A239JFD6"/>
<keyword evidence="10" id="KW-1185">Reference proteome</keyword>
<dbReference type="NCBIfam" id="TIGR00347">
    <property type="entry name" value="bioD"/>
    <property type="match status" value="1"/>
</dbReference>
<accession>A0A239JFD6</accession>
<feature type="binding site" evidence="8">
    <location>
        <position position="55"/>
    </location>
    <ligand>
        <name>ATP</name>
        <dbReference type="ChEBI" id="CHEBI:30616"/>
    </ligand>
</feature>
<comment type="pathway">
    <text evidence="8">Cofactor biosynthesis; biotin biosynthesis; biotin from 7,8-diaminononanoate: step 1/2.</text>
</comment>
<gene>
    <name evidence="8" type="primary">bioD</name>
    <name evidence="9" type="ORF">SAMN05216255_4328</name>
</gene>
<dbReference type="RefSeq" id="WP_089361240.1">
    <property type="nucleotide sequence ID" value="NZ_FZOG01000008.1"/>
</dbReference>
<dbReference type="Pfam" id="PF13500">
    <property type="entry name" value="AAA_26"/>
    <property type="match status" value="1"/>
</dbReference>
<comment type="cofactor">
    <cofactor evidence="8">
        <name>Mg(2+)</name>
        <dbReference type="ChEBI" id="CHEBI:18420"/>
    </cofactor>
</comment>
<feature type="active site" evidence="8">
    <location>
        <position position="38"/>
    </location>
</feature>
<dbReference type="InterPro" id="IPR004472">
    <property type="entry name" value="DTB_synth_BioD"/>
</dbReference>
<dbReference type="Proteomes" id="UP000242915">
    <property type="component" value="Unassembled WGS sequence"/>
</dbReference>
<sequence>MSSAFFVTGTDTEIGKTTIAAGLLYAAKEAGMSTAAAKPVASGCEQTEQGLRNEDALALLEQCSVELTYEQVNPLAFAPAIAPHLAAREAGVVLSVASLCNPVQRVLDKAADFTVVEGAGGWRVPLSGQASLSDLVVSLKLPVIMVVGVRLGCINHAVLTAEAIAADGLELAGWVANVVDPGTSRLEENLATLAERLPAPCLGYVPRLKSANPAAVAACLDLSLLGI</sequence>
<dbReference type="GO" id="GO:0004141">
    <property type="term" value="F:dethiobiotin synthase activity"/>
    <property type="evidence" value="ECO:0007669"/>
    <property type="project" value="UniProtKB-UniRule"/>
</dbReference>
<organism evidence="9 10">
    <name type="scientific">Pseudomonas segetis</name>
    <dbReference type="NCBI Taxonomy" id="298908"/>
    <lineage>
        <taxon>Bacteria</taxon>
        <taxon>Pseudomonadati</taxon>
        <taxon>Pseudomonadota</taxon>
        <taxon>Gammaproteobacteria</taxon>
        <taxon>Pseudomonadales</taxon>
        <taxon>Pseudomonadaceae</taxon>
        <taxon>Pseudomonas</taxon>
    </lineage>
</organism>
<name>A0A239JFD6_9PSED</name>
<dbReference type="FunFam" id="3.40.50.300:FF:000292">
    <property type="entry name" value="ATP-dependent dethiobiotin synthetase BioD"/>
    <property type="match status" value="1"/>
</dbReference>
<keyword evidence="6 8" id="KW-0067">ATP-binding</keyword>
<dbReference type="EC" id="6.3.3.3" evidence="8"/>
<feature type="binding site" evidence="8">
    <location>
        <begin position="13"/>
        <end position="18"/>
    </location>
    <ligand>
        <name>ATP</name>
        <dbReference type="ChEBI" id="CHEBI:30616"/>
    </ligand>
</feature>
<feature type="binding site" evidence="8">
    <location>
        <begin position="117"/>
        <end position="120"/>
    </location>
    <ligand>
        <name>ATP</name>
        <dbReference type="ChEBI" id="CHEBI:30616"/>
    </ligand>
</feature>
<comment type="subcellular location">
    <subcellularLocation>
        <location evidence="8">Cytoplasm</location>
    </subcellularLocation>
</comment>
<comment type="caution">
    <text evidence="8">Lacks conserved residue(s) required for the propagation of feature annotation.</text>
</comment>
<dbReference type="PIRSF" id="PIRSF006755">
    <property type="entry name" value="DTB_synth"/>
    <property type="match status" value="1"/>
</dbReference>
<evidence type="ECO:0000256" key="2">
    <source>
        <dbReference type="ARBA" id="ARBA00022598"/>
    </source>
</evidence>
<feature type="binding site" evidence="8">
    <location>
        <position position="117"/>
    </location>
    <ligand>
        <name>Mg(2+)</name>
        <dbReference type="ChEBI" id="CHEBI:18420"/>
    </ligand>
</feature>
<dbReference type="GO" id="GO:0000287">
    <property type="term" value="F:magnesium ion binding"/>
    <property type="evidence" value="ECO:0007669"/>
    <property type="project" value="UniProtKB-UniRule"/>
</dbReference>
<dbReference type="UniPathway" id="UPA00078">
    <property type="reaction ID" value="UER00161"/>
</dbReference>
<evidence type="ECO:0000313" key="9">
    <source>
        <dbReference type="EMBL" id="SNT04527.1"/>
    </source>
</evidence>
<evidence type="ECO:0000256" key="1">
    <source>
        <dbReference type="ARBA" id="ARBA00022490"/>
    </source>
</evidence>
<keyword evidence="7 8" id="KW-0460">Magnesium</keyword>
<protein>
    <recommendedName>
        <fullName evidence="8">ATP-dependent dethiobiotin synthetase BioD</fullName>
        <ecNumber evidence="8">6.3.3.3</ecNumber>
    </recommendedName>
    <alternativeName>
        <fullName evidence="8">DTB synthetase</fullName>
        <shortName evidence="8">DTBS</shortName>
    </alternativeName>
    <alternativeName>
        <fullName evidence="8">Dethiobiotin synthase</fullName>
    </alternativeName>
</protein>
<feature type="binding site" evidence="8">
    <location>
        <position position="42"/>
    </location>
    <ligand>
        <name>substrate</name>
    </ligand>
</feature>
<dbReference type="PANTHER" id="PTHR43210">
    <property type="entry name" value="DETHIOBIOTIN SYNTHETASE"/>
    <property type="match status" value="1"/>
</dbReference>
<keyword evidence="3 8" id="KW-0479">Metal-binding</keyword>
<dbReference type="GO" id="GO:0009102">
    <property type="term" value="P:biotin biosynthetic process"/>
    <property type="evidence" value="ECO:0007669"/>
    <property type="project" value="UniProtKB-UniRule"/>
</dbReference>
<dbReference type="HAMAP" id="MF_00336">
    <property type="entry name" value="BioD"/>
    <property type="match status" value="1"/>
</dbReference>
<keyword evidence="2 8" id="KW-0436">Ligase</keyword>
<comment type="function">
    <text evidence="8">Catalyzes a mechanistically unusual reaction, the ATP-dependent insertion of CO2 between the N7 and N8 nitrogen atoms of 7,8-diaminopelargonic acid (DAPA, also called 7,8-diammoniononanoate) to form a ureido ring.</text>
</comment>
<dbReference type="InterPro" id="IPR027417">
    <property type="entry name" value="P-loop_NTPase"/>
</dbReference>
<dbReference type="GO" id="GO:0005524">
    <property type="term" value="F:ATP binding"/>
    <property type="evidence" value="ECO:0007669"/>
    <property type="project" value="UniProtKB-UniRule"/>
</dbReference>
<dbReference type="GO" id="GO:0005829">
    <property type="term" value="C:cytosol"/>
    <property type="evidence" value="ECO:0007669"/>
    <property type="project" value="TreeGrafter"/>
</dbReference>
<feature type="binding site" evidence="8">
    <location>
        <position position="55"/>
    </location>
    <ligand>
        <name>Mg(2+)</name>
        <dbReference type="ChEBI" id="CHEBI:18420"/>
    </ligand>
</feature>
<proteinExistence type="inferred from homology"/>
<comment type="subunit">
    <text evidence="8">Homodimer.</text>
</comment>
<keyword evidence="1 8" id="KW-0963">Cytoplasm</keyword>
<evidence type="ECO:0000313" key="10">
    <source>
        <dbReference type="Proteomes" id="UP000242915"/>
    </source>
</evidence>
<dbReference type="Gene3D" id="3.40.50.300">
    <property type="entry name" value="P-loop containing nucleotide triphosphate hydrolases"/>
    <property type="match status" value="1"/>
</dbReference>
<feature type="binding site" evidence="8">
    <location>
        <position position="17"/>
    </location>
    <ligand>
        <name>Mg(2+)</name>
        <dbReference type="ChEBI" id="CHEBI:18420"/>
    </ligand>
</feature>
<evidence type="ECO:0000256" key="3">
    <source>
        <dbReference type="ARBA" id="ARBA00022723"/>
    </source>
</evidence>
<keyword evidence="5 8" id="KW-0093">Biotin biosynthesis</keyword>
<evidence type="ECO:0000256" key="6">
    <source>
        <dbReference type="ARBA" id="ARBA00022840"/>
    </source>
</evidence>
<dbReference type="EMBL" id="FZOG01000008">
    <property type="protein sequence ID" value="SNT04527.1"/>
    <property type="molecule type" value="Genomic_DNA"/>
</dbReference>
<evidence type="ECO:0000256" key="5">
    <source>
        <dbReference type="ARBA" id="ARBA00022756"/>
    </source>
</evidence>